<evidence type="ECO:0000313" key="2">
    <source>
        <dbReference type="EMBL" id="MBC1300586.1"/>
    </source>
</evidence>
<organism evidence="2 3">
    <name type="scientific">Trichormus variabilis N2B</name>
    <dbReference type="NCBI Taxonomy" id="2681315"/>
    <lineage>
        <taxon>Bacteria</taxon>
        <taxon>Bacillati</taxon>
        <taxon>Cyanobacteriota</taxon>
        <taxon>Cyanophyceae</taxon>
        <taxon>Nostocales</taxon>
        <taxon>Nostocaceae</taxon>
        <taxon>Trichormus</taxon>
    </lineage>
</organism>
<dbReference type="Gene3D" id="3.40.390.10">
    <property type="entry name" value="Collagenase (Catalytic Domain)"/>
    <property type="match status" value="1"/>
</dbReference>
<comment type="caution">
    <text evidence="2">The sequence shown here is derived from an EMBL/GenBank/DDBJ whole genome shotgun (WGS) entry which is preliminary data.</text>
</comment>
<dbReference type="GeneID" id="58723385"/>
<gene>
    <name evidence="2" type="ORF">GNE12_01495</name>
</gene>
<accession>A0ABR6S2D9</accession>
<dbReference type="InterPro" id="IPR006026">
    <property type="entry name" value="Peptidase_Metallo"/>
</dbReference>
<feature type="domain" description="Peptidase metallopeptidase" evidence="1">
    <location>
        <begin position="84"/>
        <end position="241"/>
    </location>
</feature>
<reference evidence="2 3" key="1">
    <citation type="submission" date="2019-11" db="EMBL/GenBank/DDBJ databases">
        <title>Comparison of genomes from free-living endosymbiotic cyanobacteria isolated from Azolla.</title>
        <authorList>
            <person name="Thiel T."/>
            <person name="Pratte B."/>
        </authorList>
    </citation>
    <scope>NUCLEOTIDE SEQUENCE [LARGE SCALE GENOMIC DNA]</scope>
    <source>
        <strain evidence="2 3">N2B</strain>
    </source>
</reference>
<evidence type="ECO:0000313" key="3">
    <source>
        <dbReference type="Proteomes" id="UP000570851"/>
    </source>
</evidence>
<dbReference type="RefSeq" id="WP_011317584.1">
    <property type="nucleotide sequence ID" value="NZ_JACKZP010000003.1"/>
</dbReference>
<dbReference type="Proteomes" id="UP000570851">
    <property type="component" value="Unassembled WGS sequence"/>
</dbReference>
<dbReference type="CDD" id="cd04279">
    <property type="entry name" value="ZnMc_MMP_like_1"/>
    <property type="match status" value="1"/>
</dbReference>
<evidence type="ECO:0000259" key="1">
    <source>
        <dbReference type="SMART" id="SM00235"/>
    </source>
</evidence>
<keyword evidence="3" id="KW-1185">Reference proteome</keyword>
<name>A0ABR6S2D9_ANAVA</name>
<dbReference type="InterPro" id="IPR024079">
    <property type="entry name" value="MetalloPept_cat_dom_sf"/>
</dbReference>
<sequence length="254" mass="28521">MGNKIQHPKPNTLKNFRSKHLLAALALFIGTGLLIILTSLQLSNANPSSPSPLKPHPLPSTLAQWQDSTNSGDYFSQVTTTDVGYLVWSQFPVRVHIKRPQLMNAQQAQTWVDNVFTTVQEWANYLPLVIVEQTEVADITIERKTPPLEIGKDKIPRARSALTRYELYTKNNVLSHRFTILLSPTQTGNYLLAAARHELGHALGIWGHSSLPTDALYFSQVRNPQPISPRDVNTLKRVYQQPTSLGWALEIAQK</sequence>
<dbReference type="SMART" id="SM00235">
    <property type="entry name" value="ZnMc"/>
    <property type="match status" value="1"/>
</dbReference>
<protein>
    <submittedName>
        <fullName evidence="2">Peptidase</fullName>
    </submittedName>
</protein>
<proteinExistence type="predicted"/>
<dbReference type="SUPFAM" id="SSF55486">
    <property type="entry name" value="Metalloproteases ('zincins'), catalytic domain"/>
    <property type="match status" value="1"/>
</dbReference>
<dbReference type="EMBL" id="JACKZP010000003">
    <property type="protein sequence ID" value="MBC1300586.1"/>
    <property type="molecule type" value="Genomic_DNA"/>
</dbReference>